<evidence type="ECO:0000313" key="2">
    <source>
        <dbReference type="EMBL" id="CVK33443.1"/>
    </source>
</evidence>
<dbReference type="AlphaFoldDB" id="A0A0X3BN65"/>
<gene>
    <name evidence="2" type="ORF">MMAB1_2230</name>
</gene>
<protein>
    <submittedName>
        <fullName evidence="2">Uncharacterized protein</fullName>
    </submittedName>
</protein>
<dbReference type="EMBL" id="LT158599">
    <property type="protein sequence ID" value="CVK33443.1"/>
    <property type="molecule type" value="Genomic_DNA"/>
</dbReference>
<evidence type="ECO:0000313" key="3">
    <source>
        <dbReference type="Proteomes" id="UP000069850"/>
    </source>
</evidence>
<organism evidence="2 3">
    <name type="scientific">Methanoculleus bourgensis</name>
    <dbReference type="NCBI Taxonomy" id="83986"/>
    <lineage>
        <taxon>Archaea</taxon>
        <taxon>Methanobacteriati</taxon>
        <taxon>Methanobacteriota</taxon>
        <taxon>Stenosarchaea group</taxon>
        <taxon>Methanomicrobia</taxon>
        <taxon>Methanomicrobiales</taxon>
        <taxon>Methanomicrobiaceae</taxon>
        <taxon>Methanoculleus</taxon>
    </lineage>
</organism>
<sequence>MASVISILCYLHTLCDLLDRLVEDVDLAVGVGIDLRGALGREHLGSGIERRCSDHTRDGDACCVPGHDVVAVEDTGAAATVDRVAEEREPDSSTHDTAVVTAGEAGLVLKQVVEVQERRGDCLGEPSGTTVDHGGRHGSRSSVGVPEHGVLRVIELEVSALLAGGDNLVLDSTLDQALDDGTDGSGRPVLLDEVIDQIVRVQALVGVGEQLGTLKRSDGITHLKHSCLLEGGCECSAFHRVLVGHHHNVVDRDVPERVAKTLVVLGDVQDRSNERTLHIHCVWVGTPDRSLDHSRVERSDIELLDDRVGGCGCDRRDRGIVGRCGLQAGAGHLDKEQLAAAELADLGVVAFLDLDHLLDLTDDSILVADDVKIHLPPEDMALSYLSGLQGVLDASQVDCNRPLGEVDDLPGRRVDQRADLIERHTTLQQFACIIVQVNSILEFRHNFSSITLYVHTIWNCELNTKRSLNVTDGDWCTSLWDKKIVTFSSNISVAIYTYERIYKLR</sequence>
<feature type="region of interest" description="Disordered" evidence="1">
    <location>
        <begin position="121"/>
        <end position="143"/>
    </location>
</feature>
<name>A0A0X3BN65_9EURY</name>
<reference evidence="2 3" key="1">
    <citation type="submission" date="2016-01" db="EMBL/GenBank/DDBJ databases">
        <authorList>
            <person name="Manzoor S."/>
        </authorList>
    </citation>
    <scope>NUCLEOTIDE SEQUENCE [LARGE SCALE GENOMIC DNA]</scope>
    <source>
        <strain evidence="2">Methanoculleus sp MAB1</strain>
    </source>
</reference>
<accession>A0A0X3BN65</accession>
<dbReference type="KEGG" id="mema:MMAB1_2230"/>
<proteinExistence type="predicted"/>
<dbReference type="Proteomes" id="UP000069850">
    <property type="component" value="Chromosome 1"/>
</dbReference>
<evidence type="ECO:0000256" key="1">
    <source>
        <dbReference type="SAM" id="MobiDB-lite"/>
    </source>
</evidence>